<reference evidence="3 4" key="1">
    <citation type="submission" date="2021-03" db="EMBL/GenBank/DDBJ databases">
        <title>Thermosipho ferrireducens sp.nov., an anaerobic thermophilic iron-reducing bacterium isolated from a deep-sea hydrothermal sulfide deposits.</title>
        <authorList>
            <person name="Zeng X."/>
            <person name="Chen Y."/>
            <person name="Shao Z."/>
        </authorList>
    </citation>
    <scope>NUCLEOTIDE SEQUENCE [LARGE SCALE GENOMIC DNA]</scope>
    <source>
        <strain evidence="3 4">JL129W03</strain>
    </source>
</reference>
<dbReference type="InterPro" id="IPR003156">
    <property type="entry name" value="DHHA1_dom"/>
</dbReference>
<gene>
    <name evidence="3" type="ORF">JYK00_08850</name>
</gene>
<dbReference type="InterPro" id="IPR051319">
    <property type="entry name" value="Oligoribo/pAp-PDE_c-di-AMP_PDE"/>
</dbReference>
<feature type="domain" description="DHHA1" evidence="2">
    <location>
        <begin position="226"/>
        <end position="312"/>
    </location>
</feature>
<dbReference type="PANTHER" id="PTHR47618:SF1">
    <property type="entry name" value="BIFUNCTIONAL OLIGORIBONUCLEASE AND PAP PHOSPHATASE NRNA"/>
    <property type="match status" value="1"/>
</dbReference>
<evidence type="ECO:0000313" key="3">
    <source>
        <dbReference type="EMBL" id="QTA38965.1"/>
    </source>
</evidence>
<dbReference type="Pfam" id="PF01368">
    <property type="entry name" value="DHH"/>
    <property type="match status" value="1"/>
</dbReference>
<dbReference type="Gene3D" id="3.90.1640.10">
    <property type="entry name" value="inorganic pyrophosphatase (n-terminal core)"/>
    <property type="match status" value="1"/>
</dbReference>
<dbReference type="Gene3D" id="3.10.310.30">
    <property type="match status" value="1"/>
</dbReference>
<dbReference type="InterPro" id="IPR001667">
    <property type="entry name" value="DDH_dom"/>
</dbReference>
<keyword evidence="4" id="KW-1185">Reference proteome</keyword>
<dbReference type="InterPro" id="IPR038763">
    <property type="entry name" value="DHH_sf"/>
</dbReference>
<evidence type="ECO:0000259" key="2">
    <source>
        <dbReference type="Pfam" id="PF02272"/>
    </source>
</evidence>
<evidence type="ECO:0000259" key="1">
    <source>
        <dbReference type="Pfam" id="PF01368"/>
    </source>
</evidence>
<evidence type="ECO:0000313" key="4">
    <source>
        <dbReference type="Proteomes" id="UP000671862"/>
    </source>
</evidence>
<dbReference type="SUPFAM" id="SSF64182">
    <property type="entry name" value="DHH phosphoesterases"/>
    <property type="match status" value="1"/>
</dbReference>
<sequence>MNEFLNIVAEINNAKKVLVLGHIMPDGDDISSVLSLTMGLEKLGKEVEAAIDWKIQSYFYELPEVQKIRNFEQVKNYDPDLIVIVDASSPDRIGQFAQLLEKYKVIVIDHHGTNTYFGNFNWVDTSFGATAQMVLRINKELGVKYNERLALINLMGIQTDTGFFRYANADERVFLDAAELIKFGASPNVISRMILENKKIEQFRLLATMVDHLKIDCDGLLAYSYLSSEDYAANNCTEEDSGGFVSEIRSIKGVEVAIFLSEYNPNEVHVSFRSKEWFDVSKVAVVLGGGGHPRAAGCTIEGDIKDILEEVVKITRVTLKSESLRGRSFGN</sequence>
<accession>A0ABX7SAL4</accession>
<name>A0ABX7SAL4_9BACT</name>
<feature type="domain" description="DDH" evidence="1">
    <location>
        <begin position="16"/>
        <end position="157"/>
    </location>
</feature>
<proteinExistence type="predicted"/>
<dbReference type="Pfam" id="PF02272">
    <property type="entry name" value="DHHA1"/>
    <property type="match status" value="1"/>
</dbReference>
<dbReference type="EMBL" id="CP071446">
    <property type="protein sequence ID" value="QTA38965.1"/>
    <property type="molecule type" value="Genomic_DNA"/>
</dbReference>
<dbReference type="PANTHER" id="PTHR47618">
    <property type="entry name" value="BIFUNCTIONAL OLIGORIBONUCLEASE AND PAP PHOSPHATASE NRNA"/>
    <property type="match status" value="1"/>
</dbReference>
<protein>
    <submittedName>
        <fullName evidence="3">Bifunctional oligoribonuclease/PAP phosphatase NrnA</fullName>
    </submittedName>
</protein>
<organism evidence="3 4">
    <name type="scientific">Thermosipho ferrireducens</name>
    <dbReference type="NCBI Taxonomy" id="2571116"/>
    <lineage>
        <taxon>Bacteria</taxon>
        <taxon>Thermotogati</taxon>
        <taxon>Thermotogota</taxon>
        <taxon>Thermotogae</taxon>
        <taxon>Thermotogales</taxon>
        <taxon>Fervidobacteriaceae</taxon>
        <taxon>Thermosipho</taxon>
    </lineage>
</organism>
<dbReference type="Proteomes" id="UP000671862">
    <property type="component" value="Chromosome"/>
</dbReference>